<dbReference type="PANTHER" id="PTHR15600">
    <property type="entry name" value="SACSIN"/>
    <property type="match status" value="1"/>
</dbReference>
<dbReference type="EMBL" id="JBFOLJ010000010">
    <property type="protein sequence ID" value="KAL2500791.1"/>
    <property type="molecule type" value="Genomic_DNA"/>
</dbReference>
<comment type="caution">
    <text evidence="1">The sequence shown here is derived from an EMBL/GenBank/DDBJ whole genome shotgun (WGS) entry which is preliminary data.</text>
</comment>
<dbReference type="PANTHER" id="PTHR15600:SF42">
    <property type="entry name" value="SACSIN"/>
    <property type="match status" value="1"/>
</dbReference>
<protein>
    <submittedName>
        <fullName evidence="1">Zinc finger protein</fullName>
    </submittedName>
</protein>
<proteinExistence type="predicted"/>
<dbReference type="AlphaFoldDB" id="A0ABD1SJY8"/>
<organism evidence="1 2">
    <name type="scientific">Forsythia ovata</name>
    <dbReference type="NCBI Taxonomy" id="205694"/>
    <lineage>
        <taxon>Eukaryota</taxon>
        <taxon>Viridiplantae</taxon>
        <taxon>Streptophyta</taxon>
        <taxon>Embryophyta</taxon>
        <taxon>Tracheophyta</taxon>
        <taxon>Spermatophyta</taxon>
        <taxon>Magnoliopsida</taxon>
        <taxon>eudicotyledons</taxon>
        <taxon>Gunneridae</taxon>
        <taxon>Pentapetalae</taxon>
        <taxon>asterids</taxon>
        <taxon>lamiids</taxon>
        <taxon>Lamiales</taxon>
        <taxon>Oleaceae</taxon>
        <taxon>Forsythieae</taxon>
        <taxon>Forsythia</taxon>
    </lineage>
</organism>
<evidence type="ECO:0000313" key="2">
    <source>
        <dbReference type="Proteomes" id="UP001604277"/>
    </source>
</evidence>
<reference evidence="2" key="1">
    <citation type="submission" date="2024-07" db="EMBL/GenBank/DDBJ databases">
        <title>Two chromosome-level genome assemblies of Korean endemic species Abeliophyllum distichum and Forsythia ovata (Oleaceae).</title>
        <authorList>
            <person name="Jang H."/>
        </authorList>
    </citation>
    <scope>NUCLEOTIDE SEQUENCE [LARGE SCALE GENOMIC DNA]</scope>
</reference>
<dbReference type="Proteomes" id="UP001604277">
    <property type="component" value="Unassembled WGS sequence"/>
</dbReference>
<gene>
    <name evidence="1" type="ORF">Fot_34639</name>
</gene>
<accession>A0ABD1SJY8</accession>
<evidence type="ECO:0000313" key="1">
    <source>
        <dbReference type="EMBL" id="KAL2500791.1"/>
    </source>
</evidence>
<sequence>MDAFSLDFLSESMTGNVSHMKTHKFYIVQTMALASSRISTFAETAAKDYDMHLLPWASVAACISDDSHNDDVIKLGRAFCFLPLPVKTGLHVHINGYFEVSSNRRGIWYGDDMDRSGRIRSVWNKLLLEDVVAPSFAKLLLGMQSLLGPTKHYYSLWPVGSFEDPWNSLVEHIYRNISGSPVLYSDVEDGKWISPEEAFLHDMDISGSKELGDILAQLGMPIVHLPNNLYNMLLNCKSGVHQKVVTPDSVRHYLRRCKFTNAIDRFSKLMLLEYCLEDLIDNNVGTDASGLPLIPLANDPRKGSLILFATELEYELLQQISDRLVDRSIPLHLLSRLTAIAKVSGANLVIFSSSEFVPLFSKFVPAEWKYKKKVHWDPNSNCTHPNSSWFVLFWRYLREQCEKLYLFEDWPILPSLSGHLCKPSRQEKLLNVENLSNEMQHVLVKIGCKILNTNYCVEHSDLFHYMYDADGAGVLDSIFDVLTKDGICQLLQCLQAEERDVLRRFLLDPTWYVGKQMDDSHIENCKWLPIYRVYGGEAAENSNYSDLVNPRKHLPPSDCPECLFCGEFIYNLSNTEEEMLSRYYGIERMRKTQFLQAAYFT</sequence>
<dbReference type="InterPro" id="IPR052972">
    <property type="entry name" value="Sacsin_chaperone_reg"/>
</dbReference>
<name>A0ABD1SJY8_9LAMI</name>
<keyword evidence="2" id="KW-1185">Reference proteome</keyword>